<evidence type="ECO:0000256" key="6">
    <source>
        <dbReference type="ARBA" id="ARBA00022574"/>
    </source>
</evidence>
<evidence type="ECO:0000256" key="13">
    <source>
        <dbReference type="SAM" id="MobiDB-lite"/>
    </source>
</evidence>
<gene>
    <name evidence="15" type="primary">LOC107263680</name>
</gene>
<dbReference type="Proteomes" id="UP000694920">
    <property type="component" value="Unplaced"/>
</dbReference>
<dbReference type="InterPro" id="IPR036322">
    <property type="entry name" value="WD40_repeat_dom_sf"/>
</dbReference>
<dbReference type="SUPFAM" id="SSF50978">
    <property type="entry name" value="WD40 repeat-like"/>
    <property type="match status" value="1"/>
</dbReference>
<feature type="compositionally biased region" description="Low complexity" evidence="13">
    <location>
        <begin position="1178"/>
        <end position="1199"/>
    </location>
</feature>
<dbReference type="Pfam" id="PF11768">
    <property type="entry name" value="Frtz"/>
    <property type="match status" value="1"/>
</dbReference>
<evidence type="ECO:0000256" key="8">
    <source>
        <dbReference type="ARBA" id="ARBA00022794"/>
    </source>
</evidence>
<evidence type="ECO:0000256" key="11">
    <source>
        <dbReference type="ARBA" id="ARBA00023212"/>
    </source>
</evidence>
<feature type="region of interest" description="Disordered" evidence="13">
    <location>
        <begin position="1161"/>
        <end position="1202"/>
    </location>
</feature>
<feature type="compositionally biased region" description="Low complexity" evidence="13">
    <location>
        <begin position="613"/>
        <end position="632"/>
    </location>
</feature>
<dbReference type="GO" id="GO:0005886">
    <property type="term" value="C:plasma membrane"/>
    <property type="evidence" value="ECO:0007669"/>
    <property type="project" value="UniProtKB-SubCell"/>
</dbReference>
<keyword evidence="12" id="KW-0966">Cell projection</keyword>
<dbReference type="GO" id="GO:0045184">
    <property type="term" value="P:establishment of protein localization"/>
    <property type="evidence" value="ECO:0007669"/>
    <property type="project" value="TreeGrafter"/>
</dbReference>
<dbReference type="GO" id="GO:0044782">
    <property type="term" value="P:cilium organization"/>
    <property type="evidence" value="ECO:0007669"/>
    <property type="project" value="TreeGrafter"/>
</dbReference>
<evidence type="ECO:0000256" key="10">
    <source>
        <dbReference type="ARBA" id="ARBA00023136"/>
    </source>
</evidence>
<evidence type="ECO:0000256" key="2">
    <source>
        <dbReference type="ARBA" id="ARBA00004430"/>
    </source>
</evidence>
<evidence type="ECO:0000256" key="12">
    <source>
        <dbReference type="ARBA" id="ARBA00023273"/>
    </source>
</evidence>
<accession>A0AAJ7R9K6</accession>
<dbReference type="CTD" id="33349"/>
<dbReference type="PANTHER" id="PTHR13667">
    <property type="entry name" value="HOMOLOC-13"/>
    <property type="match status" value="1"/>
</dbReference>
<dbReference type="GO" id="GO:0097541">
    <property type="term" value="C:axonemal basal plate"/>
    <property type="evidence" value="ECO:0007669"/>
    <property type="project" value="TreeGrafter"/>
</dbReference>
<keyword evidence="14" id="KW-1185">Reference proteome</keyword>
<evidence type="ECO:0000256" key="3">
    <source>
        <dbReference type="ARBA" id="ARBA00006059"/>
    </source>
</evidence>
<keyword evidence="8" id="KW-0970">Cilium biogenesis/degradation</keyword>
<feature type="region of interest" description="Disordered" evidence="13">
    <location>
        <begin position="613"/>
        <end position="670"/>
    </location>
</feature>
<dbReference type="GO" id="GO:0007399">
    <property type="term" value="P:nervous system development"/>
    <property type="evidence" value="ECO:0007669"/>
    <property type="project" value="TreeGrafter"/>
</dbReference>
<keyword evidence="9" id="KW-0969">Cilium</keyword>
<dbReference type="GeneID" id="107263680"/>
<evidence type="ECO:0000313" key="15">
    <source>
        <dbReference type="RefSeq" id="XP_024936834.1"/>
    </source>
</evidence>
<evidence type="ECO:0000313" key="14">
    <source>
        <dbReference type="Proteomes" id="UP000694920"/>
    </source>
</evidence>
<reference evidence="15" key="1">
    <citation type="submission" date="2025-08" db="UniProtKB">
        <authorList>
            <consortium name="RefSeq"/>
        </authorList>
    </citation>
    <scope>IDENTIFICATION</scope>
</reference>
<keyword evidence="11" id="KW-0206">Cytoskeleton</keyword>
<keyword evidence="10" id="KW-0472">Membrane</keyword>
<comment type="subcellular location">
    <subcellularLocation>
        <location evidence="1">Cell membrane</location>
    </subcellularLocation>
    <subcellularLocation>
        <location evidence="2">Cytoplasm</location>
        <location evidence="2">Cytoskeleton</location>
        <location evidence="2">Cilium axoneme</location>
    </subcellularLocation>
</comment>
<evidence type="ECO:0000256" key="1">
    <source>
        <dbReference type="ARBA" id="ARBA00004236"/>
    </source>
</evidence>
<evidence type="ECO:0000256" key="4">
    <source>
        <dbReference type="ARBA" id="ARBA00022475"/>
    </source>
</evidence>
<name>A0AAJ7R9K6_CEPCN</name>
<dbReference type="PANTHER" id="PTHR13667:SF5">
    <property type="entry name" value="WD REPEAT-CONTAINING AND PLANAR CELL POLARITY EFFECTOR PROTEIN FRITZ HOMOLOG"/>
    <property type="match status" value="1"/>
</dbReference>
<keyword evidence="5" id="KW-0963">Cytoplasm</keyword>
<keyword evidence="7" id="KW-0677">Repeat</keyword>
<sequence>MFVLLGEVNLWTFEDVINIKDIDFGAFRYHDKRTDDLYEEGKRSYAQKRGMVCVPQNKKGNKLKDSIKYLEEQLKDNSTVYCQWYDHCIVHMMLSSGLLVQIQINCPSGDIQKISFDKYLVGKVSDHISDVIITKNHLICTYNDSQVTLVHFTKPKRHIFEKISRLEPKFLTIDLSCHSGRRLDKKIQVNKSSDLILIWWKSTMNEVYPWSPAIKEHDRANVHLYRLTGTKLELLCYLRTEFDPLCITFNAYHENVIQSVEQKVSRKGEVTIEWRTYEVSQQDKLQRIAVISVPLPTHTSCVKFSPNHDMLLLCCIDGSITLHDQVRGTNNSVKAAFIPTLASWHSNGIIFAVGNERGQFQHFDISLSHVRSQMLSEDTTPANILDLSSYFRSQPALLRMEWNRKTDPSSYMEYYDHGDSLFLLLFERGPLGVIRIIEGDNLSGDVLVQRHLSLGQVERATSLLLSMNWDMDARACMHSLNQILNYLFKLPLTLEHESKNNYLLQNEHESAAIHKPFIIDLIQNALGSFHIPVRPISQAVEEEYGDEVRDLTRRFFHHLLRYRLFEKAFRLAIDLNDHDLFMDIHFYALVMNDLEMATAAKEKAEQILSRSNSCTSSHSTCSRPSCSICSDSVSDKESESYSEESESEDSPKREKISYKLPGKRNYAKGTSSQIPPLPILHSPLYNSSGLVSTSFSDVPPINKSDNNLMSTPFNIPSSGLSTTAFNNSSHSLLSSGLLSSTSFSKLNSYTSTANLNPTSTISSNIFSQPFSTTTSDLMTVSFGNLTVSSVKPTTFNHLANNFAETSFNNSVNNTSQPTLSDAVQHNNFMSTPFNNPTYESVSVDIPSSLSSLDNTDNNVMSTSFSIPTTNLMPTLFGSSFPNLTATTKTESTATSTMIRSVKSSSVNPSSINIPPMPYAVIPPTTTMTNKTTSSASFNNAIGNVSSLSFYNCGSNLMSTSFNSPEEDISDSFDNTATAFTSTSFDNLTDGANCQSIQKTQHPLTLKKHTSGDIPPPPSITNSYHYIHNLPKKNYPLSRSTPGLTEIDEPIQKFQMSRATNIATSKILQRQNSVSSILQSQHKGTNFQPTRTYRLNYDLDFIPFHGSCDNLSVQHSHPGNTKSSSIGSINHAQSNYNVQSKSLEGKHLRLGFSQNSNLTISKDQKMSSNVPPLPVINLSTSNTKSLSQSTSSTDTPSSCSEKPKVKFSDTVTHILVPGTGQSYRPVQKRSVTQLHPMDPKRELAESLPLCLGNEDYLKDFQPLCKDNNIEKAKESPKPSEEAAKIKVVHFGLL</sequence>
<keyword evidence="4" id="KW-1003">Cell membrane</keyword>
<comment type="similarity">
    <text evidence="3">Belongs to the WD repeat fritz family.</text>
</comment>
<dbReference type="InterPro" id="IPR024511">
    <property type="entry name" value="Frtz"/>
</dbReference>
<organism evidence="14 15">
    <name type="scientific">Cephus cinctus</name>
    <name type="common">Wheat stem sawfly</name>
    <dbReference type="NCBI Taxonomy" id="211228"/>
    <lineage>
        <taxon>Eukaryota</taxon>
        <taxon>Metazoa</taxon>
        <taxon>Ecdysozoa</taxon>
        <taxon>Arthropoda</taxon>
        <taxon>Hexapoda</taxon>
        <taxon>Insecta</taxon>
        <taxon>Pterygota</taxon>
        <taxon>Neoptera</taxon>
        <taxon>Endopterygota</taxon>
        <taxon>Hymenoptera</taxon>
        <taxon>Cephoidea</taxon>
        <taxon>Cephidae</taxon>
        <taxon>Cephus</taxon>
    </lineage>
</organism>
<keyword evidence="6" id="KW-0853">WD repeat</keyword>
<evidence type="ECO:0000256" key="7">
    <source>
        <dbReference type="ARBA" id="ARBA00022737"/>
    </source>
</evidence>
<evidence type="ECO:0000256" key="5">
    <source>
        <dbReference type="ARBA" id="ARBA00022490"/>
    </source>
</evidence>
<evidence type="ECO:0000256" key="9">
    <source>
        <dbReference type="ARBA" id="ARBA00023069"/>
    </source>
</evidence>
<dbReference type="RefSeq" id="XP_024936834.1">
    <property type="nucleotide sequence ID" value="XM_025081066.1"/>
</dbReference>
<protein>
    <submittedName>
        <fullName evidence="15">WD repeat-containing and planar cell polarity effector protein fritz isoform X1</fullName>
    </submittedName>
</protein>
<proteinExistence type="inferred from homology"/>